<organism evidence="1 2">
    <name type="scientific">Rufibacter quisquiliarum</name>
    <dbReference type="NCBI Taxonomy" id="1549639"/>
    <lineage>
        <taxon>Bacteria</taxon>
        <taxon>Pseudomonadati</taxon>
        <taxon>Bacteroidota</taxon>
        <taxon>Cytophagia</taxon>
        <taxon>Cytophagales</taxon>
        <taxon>Hymenobacteraceae</taxon>
        <taxon>Rufibacter</taxon>
    </lineage>
</organism>
<dbReference type="Pfam" id="PF14595">
    <property type="entry name" value="Thioredoxin_9"/>
    <property type="match status" value="1"/>
</dbReference>
<gene>
    <name evidence="1" type="ORF">FHS90_003574</name>
</gene>
<accession>A0A839GGR4</accession>
<dbReference type="InterPro" id="IPR036249">
    <property type="entry name" value="Thioredoxin-like_sf"/>
</dbReference>
<sequence>MEAQPNVITPEVVAQSLSFAGYMDLVRHAVAQEKTTGLEQSAFLAQLTQNCLAIMERTYQTPLQPDLVELVQSITTPQIWLVLTEGWCGDAAIHVPVLAAIAEQAEHISLRTILRTEQPAVMEAYLTNGGKSIPKLIALHADTLQPLGTWGPRPQVLQEYVLELKQKELPLPEFIQKSLQYSEEDNGKSLQAELLHLLPHWIRNSQLSHGQSS</sequence>
<dbReference type="AlphaFoldDB" id="A0A839GGR4"/>
<dbReference type="RefSeq" id="WP_066835672.1">
    <property type="nucleotide sequence ID" value="NZ_JACJIQ010000016.1"/>
</dbReference>
<dbReference type="Proteomes" id="UP000563094">
    <property type="component" value="Unassembled WGS sequence"/>
</dbReference>
<keyword evidence="2" id="KW-1185">Reference proteome</keyword>
<dbReference type="EMBL" id="JACJIQ010000016">
    <property type="protein sequence ID" value="MBA9078844.1"/>
    <property type="molecule type" value="Genomic_DNA"/>
</dbReference>
<dbReference type="SUPFAM" id="SSF52833">
    <property type="entry name" value="Thioredoxin-like"/>
    <property type="match status" value="1"/>
</dbReference>
<evidence type="ECO:0000313" key="2">
    <source>
        <dbReference type="Proteomes" id="UP000563094"/>
    </source>
</evidence>
<evidence type="ECO:0000313" key="1">
    <source>
        <dbReference type="EMBL" id="MBA9078844.1"/>
    </source>
</evidence>
<name>A0A839GGR4_9BACT</name>
<dbReference type="Gene3D" id="3.40.30.10">
    <property type="entry name" value="Glutaredoxin"/>
    <property type="match status" value="1"/>
</dbReference>
<evidence type="ECO:0008006" key="3">
    <source>
        <dbReference type="Google" id="ProtNLM"/>
    </source>
</evidence>
<reference evidence="1 2" key="1">
    <citation type="submission" date="2020-08" db="EMBL/GenBank/DDBJ databases">
        <title>Genomic Encyclopedia of Type Strains, Phase IV (KMG-IV): sequencing the most valuable type-strain genomes for metagenomic binning, comparative biology and taxonomic classification.</title>
        <authorList>
            <person name="Goeker M."/>
        </authorList>
    </citation>
    <scope>NUCLEOTIDE SEQUENCE [LARGE SCALE GENOMIC DNA]</scope>
    <source>
        <strain evidence="1 2">DSM 29854</strain>
    </source>
</reference>
<proteinExistence type="predicted"/>
<comment type="caution">
    <text evidence="1">The sequence shown here is derived from an EMBL/GenBank/DDBJ whole genome shotgun (WGS) entry which is preliminary data.</text>
</comment>
<protein>
    <recommendedName>
        <fullName evidence="3">Thioredoxin</fullName>
    </recommendedName>
</protein>